<dbReference type="GO" id="GO:0016020">
    <property type="term" value="C:membrane"/>
    <property type="evidence" value="ECO:0007669"/>
    <property type="project" value="UniProtKB-SubCell"/>
</dbReference>
<feature type="compositionally biased region" description="Basic and acidic residues" evidence="5">
    <location>
        <begin position="354"/>
        <end position="371"/>
    </location>
</feature>
<feature type="transmembrane region" description="Helical" evidence="6">
    <location>
        <begin position="20"/>
        <end position="37"/>
    </location>
</feature>
<evidence type="ECO:0000256" key="3">
    <source>
        <dbReference type="ARBA" id="ARBA00022989"/>
    </source>
</evidence>
<feature type="domain" description="Mechanosensitive ion channel MscS" evidence="7">
    <location>
        <begin position="193"/>
        <end position="259"/>
    </location>
</feature>
<evidence type="ECO:0000256" key="5">
    <source>
        <dbReference type="SAM" id="MobiDB-lite"/>
    </source>
</evidence>
<feature type="transmembrane region" description="Helical" evidence="6">
    <location>
        <begin position="98"/>
        <end position="117"/>
    </location>
</feature>
<dbReference type="PANTHER" id="PTHR30566">
    <property type="entry name" value="YNAI-RELATED MECHANOSENSITIVE ION CHANNEL"/>
    <property type="match status" value="1"/>
</dbReference>
<organism evidence="8 9">
    <name type="scientific">Salinibacter ruber</name>
    <dbReference type="NCBI Taxonomy" id="146919"/>
    <lineage>
        <taxon>Bacteria</taxon>
        <taxon>Pseudomonadati</taxon>
        <taxon>Rhodothermota</taxon>
        <taxon>Rhodothermia</taxon>
        <taxon>Rhodothermales</taxon>
        <taxon>Salinibacteraceae</taxon>
        <taxon>Salinibacter</taxon>
    </lineage>
</organism>
<keyword evidence="3 6" id="KW-1133">Transmembrane helix</keyword>
<dbReference type="InterPro" id="IPR023408">
    <property type="entry name" value="MscS_beta-dom_sf"/>
</dbReference>
<gene>
    <name evidence="8" type="ORF">GGP71_002460</name>
</gene>
<dbReference type="InterPro" id="IPR006685">
    <property type="entry name" value="MscS_channel_2nd"/>
</dbReference>
<protein>
    <submittedName>
        <fullName evidence="8">Small-conductance mechanosensitive channel</fullName>
    </submittedName>
</protein>
<name>A0A9X2Q2T4_9BACT</name>
<feature type="transmembrane region" description="Helical" evidence="6">
    <location>
        <begin position="171"/>
        <end position="190"/>
    </location>
</feature>
<feature type="region of interest" description="Disordered" evidence="5">
    <location>
        <begin position="351"/>
        <end position="371"/>
    </location>
</feature>
<dbReference type="Gene3D" id="1.10.287.1260">
    <property type="match status" value="1"/>
</dbReference>
<dbReference type="Pfam" id="PF00924">
    <property type="entry name" value="MS_channel_2nd"/>
    <property type="match status" value="1"/>
</dbReference>
<feature type="transmembrane region" description="Helical" evidence="6">
    <location>
        <begin position="68"/>
        <end position="86"/>
    </location>
</feature>
<accession>A0A9X2Q2T4</accession>
<evidence type="ECO:0000259" key="7">
    <source>
        <dbReference type="Pfam" id="PF00924"/>
    </source>
</evidence>
<dbReference type="InterPro" id="IPR010920">
    <property type="entry name" value="LSM_dom_sf"/>
</dbReference>
<keyword evidence="2 6" id="KW-0812">Transmembrane</keyword>
<dbReference type="GO" id="GO:0008381">
    <property type="term" value="F:mechanosensitive monoatomic ion channel activity"/>
    <property type="evidence" value="ECO:0007669"/>
    <property type="project" value="UniProtKB-ARBA"/>
</dbReference>
<comment type="caution">
    <text evidence="8">The sequence shown here is derived from an EMBL/GenBank/DDBJ whole genome shotgun (WGS) entry which is preliminary data.</text>
</comment>
<dbReference type="SUPFAM" id="SSF50182">
    <property type="entry name" value="Sm-like ribonucleoproteins"/>
    <property type="match status" value="1"/>
</dbReference>
<evidence type="ECO:0000256" key="2">
    <source>
        <dbReference type="ARBA" id="ARBA00022692"/>
    </source>
</evidence>
<proteinExistence type="predicted"/>
<evidence type="ECO:0000256" key="4">
    <source>
        <dbReference type="ARBA" id="ARBA00023136"/>
    </source>
</evidence>
<dbReference type="Gene3D" id="2.30.30.60">
    <property type="match status" value="1"/>
</dbReference>
<evidence type="ECO:0000256" key="6">
    <source>
        <dbReference type="SAM" id="Phobius"/>
    </source>
</evidence>
<evidence type="ECO:0000313" key="8">
    <source>
        <dbReference type="EMBL" id="MCS3678521.1"/>
    </source>
</evidence>
<reference evidence="8" key="1">
    <citation type="submission" date="2022-08" db="EMBL/GenBank/DDBJ databases">
        <title>Genomic Encyclopedia of Type Strains, Phase V (KMG-V): Genome sequencing to study the core and pangenomes of soil and plant-associated prokaryotes.</title>
        <authorList>
            <person name="Whitman W."/>
        </authorList>
    </citation>
    <scope>NUCLEOTIDE SEQUENCE</scope>
    <source>
        <strain evidence="8">0</strain>
    </source>
</reference>
<feature type="transmembrane region" description="Helical" evidence="6">
    <location>
        <begin position="144"/>
        <end position="165"/>
    </location>
</feature>
<dbReference type="EMBL" id="JANUAU010000008">
    <property type="protein sequence ID" value="MCS3678521.1"/>
    <property type="molecule type" value="Genomic_DNA"/>
</dbReference>
<sequence length="371" mass="40440">MDALLTEALNVLRRTGLDALLILAGAAVLGGLVYGAVHRGLRALTRGLEGTLPLRGALLRRTRGPLRMLAPVACVYLALPAVRASFADTTQAVLDNGLQGLFVVGVAWALIAVLYAVEEAVSERYKTDVPDNLEARKIITQTRILRRIAATAIVVIAGGIVLMQYDPLRELGTGILASAGIVGIVVGVAAQRTLGDLIAGIQIALTQPIRVEDVVIVEGEFGWIEEITLTYVVVRVWDRRRIVLPITHFLEQPFQNWTRTSADLIGTVFLYLDYTVPVEELRDELRRIVEASAHWDGDVVGLQMTDASERTVTLRATASAKDASTLWSLRCEIRERLVAYIREHHPDALPALRTRLDGPGEGERPARGGDA</sequence>
<dbReference type="Proteomes" id="UP001155027">
    <property type="component" value="Unassembled WGS sequence"/>
</dbReference>
<dbReference type="AlphaFoldDB" id="A0A9X2Q2T4"/>
<keyword evidence="4 6" id="KW-0472">Membrane</keyword>
<comment type="subcellular location">
    <subcellularLocation>
        <location evidence="1">Membrane</location>
    </subcellularLocation>
</comment>
<evidence type="ECO:0000313" key="9">
    <source>
        <dbReference type="Proteomes" id="UP001155027"/>
    </source>
</evidence>
<evidence type="ECO:0000256" key="1">
    <source>
        <dbReference type="ARBA" id="ARBA00004370"/>
    </source>
</evidence>
<dbReference type="PANTHER" id="PTHR30566:SF25">
    <property type="entry name" value="INNER MEMBRANE PROTEIN"/>
    <property type="match status" value="1"/>
</dbReference>
<dbReference type="RefSeq" id="WP_259080661.1">
    <property type="nucleotide sequence ID" value="NZ_JANUAU010000008.1"/>
</dbReference>